<protein>
    <submittedName>
        <fullName evidence="2">Uncharacterized protein</fullName>
    </submittedName>
</protein>
<keyword evidence="3" id="KW-1185">Reference proteome</keyword>
<evidence type="ECO:0000313" key="2">
    <source>
        <dbReference type="EMBL" id="RCN42875.1"/>
    </source>
</evidence>
<organism evidence="2 3">
    <name type="scientific">Ancylostoma caninum</name>
    <name type="common">Dog hookworm</name>
    <dbReference type="NCBI Taxonomy" id="29170"/>
    <lineage>
        <taxon>Eukaryota</taxon>
        <taxon>Metazoa</taxon>
        <taxon>Ecdysozoa</taxon>
        <taxon>Nematoda</taxon>
        <taxon>Chromadorea</taxon>
        <taxon>Rhabditida</taxon>
        <taxon>Rhabditina</taxon>
        <taxon>Rhabditomorpha</taxon>
        <taxon>Strongyloidea</taxon>
        <taxon>Ancylostomatidae</taxon>
        <taxon>Ancylostomatinae</taxon>
        <taxon>Ancylostoma</taxon>
    </lineage>
</organism>
<comment type="caution">
    <text evidence="2">The sequence shown here is derived from an EMBL/GenBank/DDBJ whole genome shotgun (WGS) entry which is preliminary data.</text>
</comment>
<dbReference type="EMBL" id="JOJR01000176">
    <property type="protein sequence ID" value="RCN42875.1"/>
    <property type="molecule type" value="Genomic_DNA"/>
</dbReference>
<accession>A0A368GIS4</accession>
<sequence length="302" mass="33816">MFHVVKEPPVHIQPLRKDVKGNGRVVPKSHRCDSTCGKERKSGCEGSDTIRIIKAKLKNLTKKRAVVETNVEVSSNPTNDNASTIESPKKAELREKIETQRRLFKQVVEKGIAIYQENQMKNPGGNVANAATEKLNDRRVPPLRLKIVRSEDGTIAYEIVRPKVELHFKRSLLKSRSIFKISSKKAIGGLEGDEDPESVEMAVKSLTTRSASRKQEPLRSKKVTSMPYLASDLMRNSYTVLTACMNGRAHPNLICEEDARENNISATSSADLSAKQTVNEVIWQQLFSKDGIIGRQAEKVRR</sequence>
<dbReference type="OrthoDB" id="5829803at2759"/>
<proteinExistence type="predicted"/>
<evidence type="ECO:0000256" key="1">
    <source>
        <dbReference type="SAM" id="Coils"/>
    </source>
</evidence>
<evidence type="ECO:0000313" key="3">
    <source>
        <dbReference type="Proteomes" id="UP000252519"/>
    </source>
</evidence>
<dbReference type="AlphaFoldDB" id="A0A368GIS4"/>
<keyword evidence="1" id="KW-0175">Coiled coil</keyword>
<feature type="coiled-coil region" evidence="1">
    <location>
        <begin position="50"/>
        <end position="110"/>
    </location>
</feature>
<reference evidence="2 3" key="1">
    <citation type="submission" date="2014-10" db="EMBL/GenBank/DDBJ databases">
        <title>Draft genome of the hookworm Ancylostoma caninum.</title>
        <authorList>
            <person name="Mitreva M."/>
        </authorList>
    </citation>
    <scope>NUCLEOTIDE SEQUENCE [LARGE SCALE GENOMIC DNA]</scope>
    <source>
        <strain evidence="2 3">Baltimore</strain>
    </source>
</reference>
<gene>
    <name evidence="2" type="ORF">ANCCAN_11162</name>
</gene>
<dbReference type="Proteomes" id="UP000252519">
    <property type="component" value="Unassembled WGS sequence"/>
</dbReference>
<name>A0A368GIS4_ANCCA</name>